<dbReference type="RefSeq" id="WP_020919759.1">
    <property type="nucleotide sequence ID" value="NZ_CP020911.1"/>
</dbReference>
<organism evidence="1 2">
    <name type="scientific">Rhizobium etli</name>
    <dbReference type="NCBI Taxonomy" id="29449"/>
    <lineage>
        <taxon>Bacteria</taxon>
        <taxon>Pseudomonadati</taxon>
        <taxon>Pseudomonadota</taxon>
        <taxon>Alphaproteobacteria</taxon>
        <taxon>Hyphomicrobiales</taxon>
        <taxon>Rhizobiaceae</taxon>
        <taxon>Rhizobium/Agrobacterium group</taxon>
        <taxon>Rhizobium</taxon>
    </lineage>
</organism>
<dbReference type="AlphaFoldDB" id="A0AAN1BMF8"/>
<accession>A0AAN1BMF8</accession>
<geneLocation type="plasmid" evidence="2">
    <name>pretnxc12e</name>
</geneLocation>
<evidence type="ECO:0000313" key="1">
    <source>
        <dbReference type="EMBL" id="ARQ13884.1"/>
    </source>
</evidence>
<proteinExistence type="predicted"/>
<dbReference type="EMBL" id="CP020911">
    <property type="protein sequence ID" value="ARQ13884.1"/>
    <property type="molecule type" value="Genomic_DNA"/>
</dbReference>
<gene>
    <name evidence="1" type="ORF">NXC12_PE00288</name>
</gene>
<dbReference type="Pfam" id="PF19612">
    <property type="entry name" value="DUF6117"/>
    <property type="match status" value="1"/>
</dbReference>
<dbReference type="InterPro" id="IPR046120">
    <property type="entry name" value="DUF6117"/>
</dbReference>
<sequence length="257" mass="28536">MAIPAYALLNFDALLRAAGDGNLALMECLDAVTRQPRYVLCAVGRSESDYVFTPFGHLAEGNPYDAYLPPDPDEPGGFIASQEDDERSFEKARMAEFDSLPEFSISTLHIVSGLLLPIWRLLPQDTCRVYRLETDDGERIVGRVISPSALSVLSRNLGVDQVETVSAEQAWTAVANGSSVAVLASGLSLRRVRVMNEYRIELSGFTAGIRDWLKAAGLFSEIIAWETRFFVPMREEGPKILDRLMQRHRLIELSARG</sequence>
<evidence type="ECO:0000313" key="2">
    <source>
        <dbReference type="Proteomes" id="UP000194159"/>
    </source>
</evidence>
<dbReference type="Proteomes" id="UP000194159">
    <property type="component" value="Plasmid pRetNXC12e"/>
</dbReference>
<reference evidence="1 2" key="1">
    <citation type="submission" date="2017-04" db="EMBL/GenBank/DDBJ databases">
        <title>Complete genome sequences of Rhizobium genomic linages associated to common bean (phaseolus vulgaris).</title>
        <authorList>
            <person name="Santamaria R.I."/>
            <person name="Bustos P."/>
            <person name="Perez-Carrascal O."/>
            <person name="Martinez-Flores I."/>
            <person name="Juarez S."/>
            <person name="Lozano L."/>
            <person name="Miranda F."/>
            <person name="Vinuesa P."/>
            <person name="Martinez-Romero E."/>
            <person name="Cevallos M.A."/>
            <person name="Romero D."/>
            <person name="Davila G."/>
            <person name="Gonzalez V."/>
        </authorList>
    </citation>
    <scope>NUCLEOTIDE SEQUENCE [LARGE SCALE GENOMIC DNA]</scope>
    <source>
        <strain evidence="1 2">NXC12</strain>
        <plasmid evidence="2">pretnxc12e</plasmid>
    </source>
</reference>
<keyword evidence="1" id="KW-0614">Plasmid</keyword>
<protein>
    <submittedName>
        <fullName evidence="1">Uncharacterized protein</fullName>
    </submittedName>
</protein>
<name>A0AAN1BMF8_RHIET</name>